<reference evidence="2 3" key="1">
    <citation type="journal article" date="2014" name="Nat. Commun.">
        <title>Molecular traces of alternative social organization in a termite genome.</title>
        <authorList>
            <person name="Terrapon N."/>
            <person name="Li C."/>
            <person name="Robertson H.M."/>
            <person name="Ji L."/>
            <person name="Meng X."/>
            <person name="Booth W."/>
            <person name="Chen Z."/>
            <person name="Childers C.P."/>
            <person name="Glastad K.M."/>
            <person name="Gokhale K."/>
            <person name="Gowin J."/>
            <person name="Gronenberg W."/>
            <person name="Hermansen R.A."/>
            <person name="Hu H."/>
            <person name="Hunt B.G."/>
            <person name="Huylmans A.K."/>
            <person name="Khalil S.M."/>
            <person name="Mitchell R.D."/>
            <person name="Munoz-Torres M.C."/>
            <person name="Mustard J.A."/>
            <person name="Pan H."/>
            <person name="Reese J.T."/>
            <person name="Scharf M.E."/>
            <person name="Sun F."/>
            <person name="Vogel H."/>
            <person name="Xiao J."/>
            <person name="Yang W."/>
            <person name="Yang Z."/>
            <person name="Yang Z."/>
            <person name="Zhou J."/>
            <person name="Zhu J."/>
            <person name="Brent C.S."/>
            <person name="Elsik C.G."/>
            <person name="Goodisman M.A."/>
            <person name="Liberles D.A."/>
            <person name="Roe R.M."/>
            <person name="Vargo E.L."/>
            <person name="Vilcinskas A."/>
            <person name="Wang J."/>
            <person name="Bornberg-Bauer E."/>
            <person name="Korb J."/>
            <person name="Zhang G."/>
            <person name="Liebig J."/>
        </authorList>
    </citation>
    <scope>NUCLEOTIDE SEQUENCE [LARGE SCALE GENOMIC DNA]</scope>
    <source>
        <tissue evidence="2">Whole organism</tissue>
    </source>
</reference>
<evidence type="ECO:0000313" key="2">
    <source>
        <dbReference type="EMBL" id="KDR23165.1"/>
    </source>
</evidence>
<dbReference type="Proteomes" id="UP000027135">
    <property type="component" value="Unassembled WGS sequence"/>
</dbReference>
<dbReference type="EMBL" id="KK852472">
    <property type="protein sequence ID" value="KDR23165.1"/>
    <property type="molecule type" value="Genomic_DNA"/>
</dbReference>
<organism evidence="2 3">
    <name type="scientific">Zootermopsis nevadensis</name>
    <name type="common">Dampwood termite</name>
    <dbReference type="NCBI Taxonomy" id="136037"/>
    <lineage>
        <taxon>Eukaryota</taxon>
        <taxon>Metazoa</taxon>
        <taxon>Ecdysozoa</taxon>
        <taxon>Arthropoda</taxon>
        <taxon>Hexapoda</taxon>
        <taxon>Insecta</taxon>
        <taxon>Pterygota</taxon>
        <taxon>Neoptera</taxon>
        <taxon>Polyneoptera</taxon>
        <taxon>Dictyoptera</taxon>
        <taxon>Blattodea</taxon>
        <taxon>Blattoidea</taxon>
        <taxon>Termitoidae</taxon>
        <taxon>Termopsidae</taxon>
        <taxon>Zootermopsis</taxon>
    </lineage>
</organism>
<keyword evidence="1" id="KW-0472">Membrane</keyword>
<name>A0A067RRC4_ZOONE</name>
<keyword evidence="1" id="KW-1133">Transmembrane helix</keyword>
<sequence length="183" mass="19026">MVPDTSPKHNCRPSGLDVGRNSVSGNRCSTVIVVTSLVQLYICGPGNCCSCSNRCILTDVISFSATDIFALFLRCDTNSVTAANTISNRATPPATLALDTRFQTPLVDSSLSSSSLLSDSKPSETIITPRGGIFMFCGSVISISSVVCSISSIFIVAGCSLSSEKSLSSSSFVSVSESSLLVS</sequence>
<dbReference type="AlphaFoldDB" id="A0A067RRC4"/>
<keyword evidence="3" id="KW-1185">Reference proteome</keyword>
<keyword evidence="1" id="KW-0812">Transmembrane</keyword>
<gene>
    <name evidence="2" type="ORF">L798_15444</name>
</gene>
<evidence type="ECO:0000256" key="1">
    <source>
        <dbReference type="SAM" id="Phobius"/>
    </source>
</evidence>
<accession>A0A067RRC4</accession>
<proteinExistence type="predicted"/>
<evidence type="ECO:0000313" key="3">
    <source>
        <dbReference type="Proteomes" id="UP000027135"/>
    </source>
</evidence>
<dbReference type="InParanoid" id="A0A067RRC4"/>
<protein>
    <submittedName>
        <fullName evidence="2">Uncharacterized protein</fullName>
    </submittedName>
</protein>
<feature type="transmembrane region" description="Helical" evidence="1">
    <location>
        <begin position="133"/>
        <end position="157"/>
    </location>
</feature>